<dbReference type="Proteomes" id="UP001217089">
    <property type="component" value="Unassembled WGS sequence"/>
</dbReference>
<dbReference type="InterPro" id="IPR036291">
    <property type="entry name" value="NAD(P)-bd_dom_sf"/>
</dbReference>
<dbReference type="PANTHER" id="PTHR43157">
    <property type="entry name" value="PHOSPHATIDYLINOSITOL-GLYCAN BIOSYNTHESIS CLASS F PROTEIN-RELATED"/>
    <property type="match status" value="1"/>
</dbReference>
<sequence>MGGKQSFPIVKLDREKIVIVTGGNTGIGYETAKWIAMMGATVIIACRSEERAKAAIEKMNEDFKKEKEKRKDLIEDETLAVEFMKVDMASLKSVMAFINEFKESGRKLHSLVCNAGIGWVPQYKLPLTNYLSHFLIIAHLLPIMMKSGEDCRIVSVSSSGHTYSCDFDLENIQGKKYTPETFDRFLYYRRSKLYQVMHMFSLNRRIKNSNVTVNSLHPGFVQSEFTRAFEDQGRYMFLWKFGKSFGKLIDMSCVSLR</sequence>
<dbReference type="EMBL" id="JARBDR010000337">
    <property type="protein sequence ID" value="KAJ8314808.1"/>
    <property type="molecule type" value="Genomic_DNA"/>
</dbReference>
<reference evidence="3 4" key="1">
    <citation type="submission" date="2022-12" db="EMBL/GenBank/DDBJ databases">
        <title>Chromosome-level genome of Tegillarca granosa.</title>
        <authorList>
            <person name="Kim J."/>
        </authorList>
    </citation>
    <scope>NUCLEOTIDE SEQUENCE [LARGE SCALE GENOMIC DNA]</scope>
    <source>
        <strain evidence="3">Teg-2019</strain>
        <tissue evidence="3">Adductor muscle</tissue>
    </source>
</reference>
<dbReference type="PRINTS" id="PR00081">
    <property type="entry name" value="GDHRDH"/>
</dbReference>
<proteinExistence type="predicted"/>
<dbReference type="SUPFAM" id="SSF51735">
    <property type="entry name" value="NAD(P)-binding Rossmann-fold domains"/>
    <property type="match status" value="1"/>
</dbReference>
<gene>
    <name evidence="3" type="ORF">KUTeg_006958</name>
</gene>
<dbReference type="InterPro" id="IPR002347">
    <property type="entry name" value="SDR_fam"/>
</dbReference>
<dbReference type="Gene3D" id="3.40.50.720">
    <property type="entry name" value="NAD(P)-binding Rossmann-like Domain"/>
    <property type="match status" value="1"/>
</dbReference>
<dbReference type="PANTHER" id="PTHR43157:SF31">
    <property type="entry name" value="PHOSPHATIDYLINOSITOL-GLYCAN BIOSYNTHESIS CLASS F PROTEIN"/>
    <property type="match status" value="1"/>
</dbReference>
<name>A0ABQ9FBV1_TEGGR</name>
<evidence type="ECO:0000313" key="3">
    <source>
        <dbReference type="EMBL" id="KAJ8314808.1"/>
    </source>
</evidence>
<accession>A0ABQ9FBV1</accession>
<dbReference type="Pfam" id="PF00106">
    <property type="entry name" value="adh_short"/>
    <property type="match status" value="1"/>
</dbReference>
<evidence type="ECO:0000256" key="1">
    <source>
        <dbReference type="ARBA" id="ARBA00023002"/>
    </source>
</evidence>
<keyword evidence="1" id="KW-0560">Oxidoreductase</keyword>
<comment type="caution">
    <text evidence="3">The sequence shown here is derived from an EMBL/GenBank/DDBJ whole genome shotgun (WGS) entry which is preliminary data.</text>
</comment>
<protein>
    <submittedName>
        <fullName evidence="3">Uncharacterized protein</fullName>
    </submittedName>
</protein>
<feature type="coiled-coil region" evidence="2">
    <location>
        <begin position="46"/>
        <end position="76"/>
    </location>
</feature>
<keyword evidence="2" id="KW-0175">Coiled coil</keyword>
<organism evidence="3 4">
    <name type="scientific">Tegillarca granosa</name>
    <name type="common">Malaysian cockle</name>
    <name type="synonym">Anadara granosa</name>
    <dbReference type="NCBI Taxonomy" id="220873"/>
    <lineage>
        <taxon>Eukaryota</taxon>
        <taxon>Metazoa</taxon>
        <taxon>Spiralia</taxon>
        <taxon>Lophotrochozoa</taxon>
        <taxon>Mollusca</taxon>
        <taxon>Bivalvia</taxon>
        <taxon>Autobranchia</taxon>
        <taxon>Pteriomorphia</taxon>
        <taxon>Arcoida</taxon>
        <taxon>Arcoidea</taxon>
        <taxon>Arcidae</taxon>
        <taxon>Tegillarca</taxon>
    </lineage>
</organism>
<keyword evidence="4" id="KW-1185">Reference proteome</keyword>
<evidence type="ECO:0000313" key="4">
    <source>
        <dbReference type="Proteomes" id="UP001217089"/>
    </source>
</evidence>
<evidence type="ECO:0000256" key="2">
    <source>
        <dbReference type="SAM" id="Coils"/>
    </source>
</evidence>